<comment type="caution">
    <text evidence="2">The sequence shown here is derived from an EMBL/GenBank/DDBJ whole genome shotgun (WGS) entry which is preliminary data.</text>
</comment>
<name>A0A511XKY6_9PROT</name>
<feature type="compositionally biased region" description="Basic and acidic residues" evidence="1">
    <location>
        <begin position="1"/>
        <end position="23"/>
    </location>
</feature>
<dbReference type="Proteomes" id="UP000321746">
    <property type="component" value="Unassembled WGS sequence"/>
</dbReference>
<evidence type="ECO:0000313" key="2">
    <source>
        <dbReference type="EMBL" id="GEN63599.1"/>
    </source>
</evidence>
<dbReference type="AlphaFoldDB" id="A0A511XKY6"/>
<organism evidence="2 3">
    <name type="scientific">Acetobacter oeni</name>
    <dbReference type="NCBI Taxonomy" id="304077"/>
    <lineage>
        <taxon>Bacteria</taxon>
        <taxon>Pseudomonadati</taxon>
        <taxon>Pseudomonadota</taxon>
        <taxon>Alphaproteobacteria</taxon>
        <taxon>Acetobacterales</taxon>
        <taxon>Acetobacteraceae</taxon>
        <taxon>Acetobacter</taxon>
    </lineage>
</organism>
<sequence>MTDKMKILPKKKETEFEKADRASQEQLDEVGEETFPASDPPSSGKSTGPGDTGSPKGE</sequence>
<feature type="region of interest" description="Disordered" evidence="1">
    <location>
        <begin position="1"/>
        <end position="58"/>
    </location>
</feature>
<accession>A0A511XKY6</accession>
<proteinExistence type="predicted"/>
<evidence type="ECO:0000313" key="3">
    <source>
        <dbReference type="Proteomes" id="UP000321746"/>
    </source>
</evidence>
<dbReference type="EMBL" id="BJYG01000023">
    <property type="protein sequence ID" value="GEN63599.1"/>
    <property type="molecule type" value="Genomic_DNA"/>
</dbReference>
<gene>
    <name evidence="2" type="ORF">AOE01nite_18230</name>
</gene>
<dbReference type="RefSeq" id="WP_173572031.1">
    <property type="nucleotide sequence ID" value="NZ_BJYG01000023.1"/>
</dbReference>
<evidence type="ECO:0000256" key="1">
    <source>
        <dbReference type="SAM" id="MobiDB-lite"/>
    </source>
</evidence>
<keyword evidence="3" id="KW-1185">Reference proteome</keyword>
<reference evidence="2 3" key="1">
    <citation type="submission" date="2019-07" db="EMBL/GenBank/DDBJ databases">
        <title>Whole genome shotgun sequence of Acetobacter oeni NBRC 105207.</title>
        <authorList>
            <person name="Hosoyama A."/>
            <person name="Uohara A."/>
            <person name="Ohji S."/>
            <person name="Ichikawa N."/>
        </authorList>
    </citation>
    <scope>NUCLEOTIDE SEQUENCE [LARGE SCALE GENOMIC DNA]</scope>
    <source>
        <strain evidence="2 3">NBRC 105207</strain>
    </source>
</reference>
<protein>
    <submittedName>
        <fullName evidence="2">Uncharacterized protein</fullName>
    </submittedName>
</protein>